<dbReference type="Proteomes" id="UP000727993">
    <property type="component" value="Unassembled WGS sequence"/>
</dbReference>
<protein>
    <recommendedName>
        <fullName evidence="3">Maltokinase N-terminal cap domain-containing protein</fullName>
    </recommendedName>
</protein>
<gene>
    <name evidence="1" type="ORF">IPN02_03425</name>
</gene>
<dbReference type="Gene3D" id="3.90.1200.10">
    <property type="match status" value="1"/>
</dbReference>
<comment type="caution">
    <text evidence="1">The sequence shown here is derived from an EMBL/GenBank/DDBJ whole genome shotgun (WGS) entry which is preliminary data.</text>
</comment>
<reference evidence="1 2" key="1">
    <citation type="submission" date="2020-10" db="EMBL/GenBank/DDBJ databases">
        <title>Connecting structure to function with the recovery of over 1000 high-quality activated sludge metagenome-assembled genomes encoding full-length rRNA genes using long-read sequencing.</title>
        <authorList>
            <person name="Singleton C.M."/>
            <person name="Petriglieri F."/>
            <person name="Kristensen J.M."/>
            <person name="Kirkegaard R.H."/>
            <person name="Michaelsen T.Y."/>
            <person name="Andersen M.H."/>
            <person name="Karst S.M."/>
            <person name="Dueholm M.S."/>
            <person name="Nielsen P.H."/>
            <person name="Albertsen M."/>
        </authorList>
    </citation>
    <scope>NUCLEOTIDE SEQUENCE [LARGE SCALE GENOMIC DNA]</scope>
    <source>
        <strain evidence="1">Lyne_18-Q3-R50-59_MAXAC.006</strain>
    </source>
</reference>
<evidence type="ECO:0000313" key="2">
    <source>
        <dbReference type="Proteomes" id="UP000727993"/>
    </source>
</evidence>
<organism evidence="1 2">
    <name type="scientific">Candidatus Neomicrothrix subdominans</name>
    <dbReference type="NCBI Taxonomy" id="2954438"/>
    <lineage>
        <taxon>Bacteria</taxon>
        <taxon>Bacillati</taxon>
        <taxon>Actinomycetota</taxon>
        <taxon>Acidimicrobiia</taxon>
        <taxon>Acidimicrobiales</taxon>
        <taxon>Microthrixaceae</taxon>
        <taxon>Candidatus Neomicrothrix</taxon>
    </lineage>
</organism>
<proteinExistence type="predicted"/>
<evidence type="ECO:0008006" key="3">
    <source>
        <dbReference type="Google" id="ProtNLM"/>
    </source>
</evidence>
<dbReference type="EMBL" id="JADJZA010000001">
    <property type="protein sequence ID" value="MBK9295924.1"/>
    <property type="molecule type" value="Genomic_DNA"/>
</dbReference>
<dbReference type="AlphaFoldDB" id="A0A936NBR6"/>
<accession>A0A936NBR6</accession>
<evidence type="ECO:0000313" key="1">
    <source>
        <dbReference type="EMBL" id="MBK9295924.1"/>
    </source>
</evidence>
<name>A0A936NBR6_9ACTN</name>
<sequence length="435" mass="47666">MPVVDTGFASGLARVLPTWLRRQAWLSRSAATLLGVEVLDTESIVRDPTVGWVDVRAMFAGDVSDLLRLVVAVRAELPPGIDPDAVIGEIELDGRPLVLFEAMAWRAGALSVARALMPEVIDVAVAPDALKIGPWGGISPTVLIDGRWELKAHRQVSDLPNPDIELPAAMAQAEVGRISPIVDQVTRRGQVAMTLRPALRSRMDGLDLATKSLKELFDLRVPPRQARHDAAAEVEQIGVGAAELHVSLAVALDSEPADGAAWAELLLAPLYRLGSGRIRFDRLEGVLARLRGADDLGRAIRTHGALHLGNMGRTTSGWIPHNFEGDGRPYDELRQPISPLRDLARLAVSLGWAAREMTEHYLEDDPERDRELEVLAEAWEDRAASHLIAGYTSVDEVHRLLPSSGEARDALLRIFELEHQLTRVMPETHESPWGR</sequence>